<feature type="chain" id="PRO_5041059715" evidence="1">
    <location>
        <begin position="21"/>
        <end position="107"/>
    </location>
</feature>
<evidence type="ECO:0000313" key="4">
    <source>
        <dbReference type="Proteomes" id="UP000215914"/>
    </source>
</evidence>
<dbReference type="InParanoid" id="A0A251SM93"/>
<evidence type="ECO:0000313" key="3">
    <source>
        <dbReference type="EMBL" id="OTF99632.1"/>
    </source>
</evidence>
<reference evidence="2" key="3">
    <citation type="submission" date="2020-06" db="EMBL/GenBank/DDBJ databases">
        <title>Helianthus annuus Genome sequencing and assembly Release 2.</title>
        <authorList>
            <person name="Gouzy J."/>
            <person name="Langlade N."/>
            <person name="Munos S."/>
        </authorList>
    </citation>
    <scope>NUCLEOTIDE SEQUENCE</scope>
    <source>
        <tissue evidence="2">Leaves</tissue>
    </source>
</reference>
<accession>A0A251SM93</accession>
<evidence type="ECO:0000313" key="2">
    <source>
        <dbReference type="EMBL" id="KAF5771024.1"/>
    </source>
</evidence>
<feature type="signal peptide" evidence="1">
    <location>
        <begin position="1"/>
        <end position="20"/>
    </location>
</feature>
<reference evidence="3" key="2">
    <citation type="submission" date="2017-02" db="EMBL/GenBank/DDBJ databases">
        <title>Sunflower complete genome.</title>
        <authorList>
            <person name="Langlade N."/>
            <person name="Munos S."/>
        </authorList>
    </citation>
    <scope>NUCLEOTIDE SEQUENCE [LARGE SCALE GENOMIC DNA]</scope>
    <source>
        <tissue evidence="3">Leaves</tissue>
    </source>
</reference>
<protein>
    <submittedName>
        <fullName evidence="3">Uncharacterized protein</fullName>
    </submittedName>
</protein>
<evidence type="ECO:0000256" key="1">
    <source>
        <dbReference type="SAM" id="SignalP"/>
    </source>
</evidence>
<dbReference type="Gramene" id="mRNA:HanXRQr2_Chr14g0665921">
    <property type="protein sequence ID" value="CDS:HanXRQr2_Chr14g0665921.1"/>
    <property type="gene ID" value="HanXRQr2_Chr14g0665921"/>
</dbReference>
<gene>
    <name evidence="3" type="ORF">HannXRQ_Chr14g0458741</name>
    <name evidence="2" type="ORF">HanXRQr2_Chr14g0665921</name>
</gene>
<keyword evidence="1" id="KW-0732">Signal</keyword>
<organism evidence="3 4">
    <name type="scientific">Helianthus annuus</name>
    <name type="common">Common sunflower</name>
    <dbReference type="NCBI Taxonomy" id="4232"/>
    <lineage>
        <taxon>Eukaryota</taxon>
        <taxon>Viridiplantae</taxon>
        <taxon>Streptophyta</taxon>
        <taxon>Embryophyta</taxon>
        <taxon>Tracheophyta</taxon>
        <taxon>Spermatophyta</taxon>
        <taxon>Magnoliopsida</taxon>
        <taxon>eudicotyledons</taxon>
        <taxon>Gunneridae</taxon>
        <taxon>Pentapetalae</taxon>
        <taxon>asterids</taxon>
        <taxon>campanulids</taxon>
        <taxon>Asterales</taxon>
        <taxon>Asteraceae</taxon>
        <taxon>Asteroideae</taxon>
        <taxon>Heliantheae alliance</taxon>
        <taxon>Heliantheae</taxon>
        <taxon>Helianthus</taxon>
    </lineage>
</organism>
<reference evidence="2 4" key="1">
    <citation type="journal article" date="2017" name="Nature">
        <title>The sunflower genome provides insights into oil metabolism, flowering and Asterid evolution.</title>
        <authorList>
            <person name="Badouin H."/>
            <person name="Gouzy J."/>
            <person name="Grassa C.J."/>
            <person name="Murat F."/>
            <person name="Staton S.E."/>
            <person name="Cottret L."/>
            <person name="Lelandais-Briere C."/>
            <person name="Owens G.L."/>
            <person name="Carrere S."/>
            <person name="Mayjonade B."/>
            <person name="Legrand L."/>
            <person name="Gill N."/>
            <person name="Kane N.C."/>
            <person name="Bowers J.E."/>
            <person name="Hubner S."/>
            <person name="Bellec A."/>
            <person name="Berard A."/>
            <person name="Berges H."/>
            <person name="Blanchet N."/>
            <person name="Boniface M.C."/>
            <person name="Brunel D."/>
            <person name="Catrice O."/>
            <person name="Chaidir N."/>
            <person name="Claudel C."/>
            <person name="Donnadieu C."/>
            <person name="Faraut T."/>
            <person name="Fievet G."/>
            <person name="Helmstetter N."/>
            <person name="King M."/>
            <person name="Knapp S.J."/>
            <person name="Lai Z."/>
            <person name="Le Paslier M.C."/>
            <person name="Lippi Y."/>
            <person name="Lorenzon L."/>
            <person name="Mandel J.R."/>
            <person name="Marage G."/>
            <person name="Marchand G."/>
            <person name="Marquand E."/>
            <person name="Bret-Mestries E."/>
            <person name="Morien E."/>
            <person name="Nambeesan S."/>
            <person name="Nguyen T."/>
            <person name="Pegot-Espagnet P."/>
            <person name="Pouilly N."/>
            <person name="Raftis F."/>
            <person name="Sallet E."/>
            <person name="Schiex T."/>
            <person name="Thomas J."/>
            <person name="Vandecasteele C."/>
            <person name="Vares D."/>
            <person name="Vear F."/>
            <person name="Vautrin S."/>
            <person name="Crespi M."/>
            <person name="Mangin B."/>
            <person name="Burke J.M."/>
            <person name="Salse J."/>
            <person name="Munos S."/>
            <person name="Vincourt P."/>
            <person name="Rieseberg L.H."/>
            <person name="Langlade N.B."/>
        </authorList>
    </citation>
    <scope>NUCLEOTIDE SEQUENCE [LARGE SCALE GENOMIC DNA]</scope>
    <source>
        <strain evidence="4">cv. SF193</strain>
        <tissue evidence="2">Leaves</tissue>
    </source>
</reference>
<name>A0A251SM93_HELAN</name>
<dbReference type="AlphaFoldDB" id="A0A251SM93"/>
<dbReference type="EMBL" id="CM007903">
    <property type="protein sequence ID" value="OTF99632.1"/>
    <property type="molecule type" value="Genomic_DNA"/>
</dbReference>
<keyword evidence="4" id="KW-1185">Reference proteome</keyword>
<proteinExistence type="predicted"/>
<sequence length="107" mass="11879">MFHVLHCIIFLHNHLKYVSVTEVALCETVETFVNALLLAKPAGLKKSKQLSLSATLNNNFMKLGMSKNPSPVGKPEIVGTVLGYGISFINVCWFGMGIDNFHCWLKL</sequence>
<dbReference type="Proteomes" id="UP000215914">
    <property type="component" value="Chromosome 14"/>
</dbReference>
<dbReference type="EMBL" id="MNCJ02000329">
    <property type="protein sequence ID" value="KAF5771024.1"/>
    <property type="molecule type" value="Genomic_DNA"/>
</dbReference>